<protein>
    <submittedName>
        <fullName evidence="1">Uncharacterized protein</fullName>
    </submittedName>
</protein>
<sequence>MNHYQAHVTVRLDQPLGERDESGPPGSTGYFILIGINAPDLATAARHAQETALRPIQPDGRVRVFVGSVVEAELRRVDRDEWAPFADDESEVDFLQGEGPKYSTRLVFLTSEA</sequence>
<dbReference type="KEGG" id="ipa:Isop_0718"/>
<reference evidence="1 2" key="2">
    <citation type="journal article" date="2011" name="Stand. Genomic Sci.">
        <title>Complete genome sequence of Isosphaera pallida type strain (IS1B).</title>
        <authorList>
            <consortium name="US DOE Joint Genome Institute (JGI-PGF)"/>
            <person name="Goker M."/>
            <person name="Cleland D."/>
            <person name="Saunders E."/>
            <person name="Lapidus A."/>
            <person name="Nolan M."/>
            <person name="Lucas S."/>
            <person name="Hammon N."/>
            <person name="Deshpande S."/>
            <person name="Cheng J.F."/>
            <person name="Tapia R."/>
            <person name="Han C."/>
            <person name="Goodwin L."/>
            <person name="Pitluck S."/>
            <person name="Liolios K."/>
            <person name="Pagani I."/>
            <person name="Ivanova N."/>
            <person name="Mavromatis K."/>
            <person name="Pati A."/>
            <person name="Chen A."/>
            <person name="Palaniappan K."/>
            <person name="Land M."/>
            <person name="Hauser L."/>
            <person name="Chang Y.J."/>
            <person name="Jeffries C.D."/>
            <person name="Detter J.C."/>
            <person name="Beck B."/>
            <person name="Woyke T."/>
            <person name="Bristow J."/>
            <person name="Eisen J.A."/>
            <person name="Markowitz V."/>
            <person name="Hugenholtz P."/>
            <person name="Kyrpides N.C."/>
            <person name="Klenk H.P."/>
        </authorList>
    </citation>
    <scope>NUCLEOTIDE SEQUENCE [LARGE SCALE GENOMIC DNA]</scope>
    <source>
        <strain evidence="2">ATCC 43644 / DSM 9630 / IS1B</strain>
    </source>
</reference>
<proteinExistence type="predicted"/>
<dbReference type="AlphaFoldDB" id="E8R1A3"/>
<accession>E8R1A3</accession>
<dbReference type="STRING" id="575540.Isop_0718"/>
<organism evidence="1 2">
    <name type="scientific">Isosphaera pallida (strain ATCC 43644 / DSM 9630 / IS1B)</name>
    <dbReference type="NCBI Taxonomy" id="575540"/>
    <lineage>
        <taxon>Bacteria</taxon>
        <taxon>Pseudomonadati</taxon>
        <taxon>Planctomycetota</taxon>
        <taxon>Planctomycetia</taxon>
        <taxon>Isosphaerales</taxon>
        <taxon>Isosphaeraceae</taxon>
        <taxon>Isosphaera</taxon>
    </lineage>
</organism>
<dbReference type="RefSeq" id="WP_013563598.1">
    <property type="nucleotide sequence ID" value="NC_014962.1"/>
</dbReference>
<dbReference type="HOGENOM" id="CLU_2130093_0_0_0"/>
<gene>
    <name evidence="1" type="ordered locus">Isop_0718</name>
</gene>
<keyword evidence="2" id="KW-1185">Reference proteome</keyword>
<name>E8R1A3_ISOPI</name>
<dbReference type="Proteomes" id="UP000008631">
    <property type="component" value="Chromosome"/>
</dbReference>
<evidence type="ECO:0000313" key="1">
    <source>
        <dbReference type="EMBL" id="ADV61309.1"/>
    </source>
</evidence>
<evidence type="ECO:0000313" key="2">
    <source>
        <dbReference type="Proteomes" id="UP000008631"/>
    </source>
</evidence>
<dbReference type="EMBL" id="CP002353">
    <property type="protein sequence ID" value="ADV61309.1"/>
    <property type="molecule type" value="Genomic_DNA"/>
</dbReference>
<reference key="1">
    <citation type="submission" date="2010-11" db="EMBL/GenBank/DDBJ databases">
        <title>The complete sequence of chromosome of Isophaera pallida ATCC 43644.</title>
        <authorList>
            <consortium name="US DOE Joint Genome Institute (JGI-PGF)"/>
            <person name="Lucas S."/>
            <person name="Copeland A."/>
            <person name="Lapidus A."/>
            <person name="Bruce D."/>
            <person name="Goodwin L."/>
            <person name="Pitluck S."/>
            <person name="Kyrpides N."/>
            <person name="Mavromatis K."/>
            <person name="Pagani I."/>
            <person name="Ivanova N."/>
            <person name="Saunders E."/>
            <person name="Brettin T."/>
            <person name="Detter J.C."/>
            <person name="Han C."/>
            <person name="Tapia R."/>
            <person name="Land M."/>
            <person name="Hauser L."/>
            <person name="Markowitz V."/>
            <person name="Cheng J.-F."/>
            <person name="Hugenholtz P."/>
            <person name="Woyke T."/>
            <person name="Wu D."/>
            <person name="Eisen J.A."/>
        </authorList>
    </citation>
    <scope>NUCLEOTIDE SEQUENCE</scope>
    <source>
        <strain>ATCC 43644</strain>
    </source>
</reference>
<dbReference type="InParanoid" id="E8R1A3"/>